<sequence length="306" mass="33751">MAKTSAPKRGNPTPNSPPPSKRSKDSSTETTQSDGLDTDAAPAEVTAIEQPVSGHTIACTDVDAFAPGIRSYIDEELCERMAELSRHEKPAASIFGIDALTFPLSWGTAFDTAEYIYRDSVPVKVWFCGEIKYQGLILADGGAKASASLLVNVFRASDQARLDEILFDMASPPVDRELRNNMSADIWVGKFMAPPKAATADIKLFKDIYDLREPVEGKKPEEYSIYALKKRDVVMIEAYIQRWQPSQTYPREGGSSSEDGDKGKKKWEPRTWDSWKVKFQLKKIYVLYSAPASGDAPGDVPDDGAI</sequence>
<organism evidence="2 3">
    <name type="scientific">Meripilus lineatus</name>
    <dbReference type="NCBI Taxonomy" id="2056292"/>
    <lineage>
        <taxon>Eukaryota</taxon>
        <taxon>Fungi</taxon>
        <taxon>Dikarya</taxon>
        <taxon>Basidiomycota</taxon>
        <taxon>Agaricomycotina</taxon>
        <taxon>Agaricomycetes</taxon>
        <taxon>Polyporales</taxon>
        <taxon>Meripilaceae</taxon>
        <taxon>Meripilus</taxon>
    </lineage>
</organism>
<comment type="caution">
    <text evidence="2">The sequence shown here is derived from an EMBL/GenBank/DDBJ whole genome shotgun (WGS) entry which is preliminary data.</text>
</comment>
<feature type="region of interest" description="Disordered" evidence="1">
    <location>
        <begin position="1"/>
        <end position="39"/>
    </location>
</feature>
<gene>
    <name evidence="2" type="ORF">NLI96_g7130</name>
</gene>
<reference evidence="2" key="1">
    <citation type="submission" date="2022-07" db="EMBL/GenBank/DDBJ databases">
        <title>Genome Sequence of Physisporinus lineatus.</title>
        <authorList>
            <person name="Buettner E."/>
        </authorList>
    </citation>
    <scope>NUCLEOTIDE SEQUENCE</scope>
    <source>
        <strain evidence="2">VT162</strain>
    </source>
</reference>
<protein>
    <submittedName>
        <fullName evidence="2">Uncharacterized protein</fullName>
    </submittedName>
</protein>
<feature type="region of interest" description="Disordered" evidence="1">
    <location>
        <begin position="247"/>
        <end position="267"/>
    </location>
</feature>
<name>A0AAD5YCC2_9APHY</name>
<dbReference type="Proteomes" id="UP001212997">
    <property type="component" value="Unassembled WGS sequence"/>
</dbReference>
<dbReference type="EMBL" id="JANAWD010000283">
    <property type="protein sequence ID" value="KAJ3482227.1"/>
    <property type="molecule type" value="Genomic_DNA"/>
</dbReference>
<proteinExistence type="predicted"/>
<keyword evidence="3" id="KW-1185">Reference proteome</keyword>
<accession>A0AAD5YCC2</accession>
<evidence type="ECO:0000256" key="1">
    <source>
        <dbReference type="SAM" id="MobiDB-lite"/>
    </source>
</evidence>
<dbReference type="AlphaFoldDB" id="A0AAD5YCC2"/>
<evidence type="ECO:0000313" key="3">
    <source>
        <dbReference type="Proteomes" id="UP001212997"/>
    </source>
</evidence>
<evidence type="ECO:0000313" key="2">
    <source>
        <dbReference type="EMBL" id="KAJ3482227.1"/>
    </source>
</evidence>